<keyword evidence="9 10" id="KW-0496">Mitochondrion</keyword>
<evidence type="ECO:0000256" key="8">
    <source>
        <dbReference type="ARBA" id="ARBA00049551"/>
    </source>
</evidence>
<comment type="catalytic activity">
    <reaction evidence="8 9">
        <text>a ubiquinone + NADH + 5 H(+)(in) = a ubiquinol + NAD(+) + 4 H(+)(out)</text>
        <dbReference type="Rhea" id="RHEA:29091"/>
        <dbReference type="Rhea" id="RHEA-COMP:9565"/>
        <dbReference type="Rhea" id="RHEA-COMP:9566"/>
        <dbReference type="ChEBI" id="CHEBI:15378"/>
        <dbReference type="ChEBI" id="CHEBI:16389"/>
        <dbReference type="ChEBI" id="CHEBI:17976"/>
        <dbReference type="ChEBI" id="CHEBI:57540"/>
        <dbReference type="ChEBI" id="CHEBI:57945"/>
        <dbReference type="EC" id="7.1.1.2"/>
    </reaction>
</comment>
<evidence type="ECO:0000256" key="4">
    <source>
        <dbReference type="ARBA" id="ARBA00022448"/>
    </source>
</evidence>
<dbReference type="EMBL" id="OK329872">
    <property type="protein sequence ID" value="UXG18694.1"/>
    <property type="molecule type" value="Genomic_DNA"/>
</dbReference>
<accession>A0A977LJX0</accession>
<evidence type="ECO:0000256" key="1">
    <source>
        <dbReference type="ARBA" id="ARBA00004370"/>
    </source>
</evidence>
<keyword evidence="5 9" id="KW-0812">Transmembrane</keyword>
<keyword evidence="4 9" id="KW-0813">Transport</keyword>
<dbReference type="PANTHER" id="PTHR11058">
    <property type="entry name" value="NADH-UBIQUINONE OXIDOREDUCTASE CHAIN 3"/>
    <property type="match status" value="1"/>
</dbReference>
<keyword evidence="9" id="KW-0679">Respiratory chain</keyword>
<comment type="function">
    <text evidence="9">Core subunit of the mitochondrial membrane respiratory chain NADH dehydrogenase (Complex I) which catalyzes electron transfer from NADH through the respiratory chain, using ubiquinone as an electron acceptor. Essential for the catalytic activity of complex I.</text>
</comment>
<keyword evidence="6 9" id="KW-1133">Transmembrane helix</keyword>
<comment type="subcellular location">
    <subcellularLocation>
        <location evidence="1">Membrane</location>
    </subcellularLocation>
    <subcellularLocation>
        <location evidence="9">Mitochondrion membrane</location>
        <topology evidence="9">Multi-pass membrane protein</topology>
    </subcellularLocation>
</comment>
<evidence type="ECO:0000256" key="5">
    <source>
        <dbReference type="ARBA" id="ARBA00022692"/>
    </source>
</evidence>
<keyword evidence="9" id="KW-1278">Translocase</keyword>
<keyword evidence="9" id="KW-0249">Electron transport</keyword>
<proteinExistence type="inferred from homology"/>
<dbReference type="GO" id="GO:0030964">
    <property type="term" value="C:NADH dehydrogenase complex"/>
    <property type="evidence" value="ECO:0007669"/>
    <property type="project" value="TreeGrafter"/>
</dbReference>
<dbReference type="Gene3D" id="1.20.58.1610">
    <property type="entry name" value="NADH:ubiquinone/plastoquinone oxidoreductase, chain 3"/>
    <property type="match status" value="1"/>
</dbReference>
<feature type="transmembrane region" description="Helical" evidence="9">
    <location>
        <begin position="54"/>
        <end position="74"/>
    </location>
</feature>
<dbReference type="GO" id="GO:0031966">
    <property type="term" value="C:mitochondrial membrane"/>
    <property type="evidence" value="ECO:0007669"/>
    <property type="project" value="UniProtKB-SubCell"/>
</dbReference>
<dbReference type="InterPro" id="IPR000440">
    <property type="entry name" value="NADH_UbQ/plastoQ_OxRdtase_su3"/>
</dbReference>
<keyword evidence="9" id="KW-0830">Ubiquinone</keyword>
<geneLocation type="mitochondrion" evidence="10"/>
<reference evidence="10" key="1">
    <citation type="journal article" date="2022" name="Zookeys">
        <title>Xenos yangi sp. nov.: A new twisted-wing parasite species (Strepsiptera, Xenidae) from Gaoligong Mountains, Southwest China.</title>
        <authorList>
            <person name="Dong Z."/>
            <person name="Liu X."/>
            <person name="Mao C."/>
            <person name="He J."/>
            <person name="Li X."/>
        </authorList>
    </citation>
    <scope>NUCLEOTIDE SEQUENCE</scope>
</reference>
<dbReference type="GO" id="GO:0008137">
    <property type="term" value="F:NADH dehydrogenase (ubiquinone) activity"/>
    <property type="evidence" value="ECO:0007669"/>
    <property type="project" value="UniProtKB-UniRule"/>
</dbReference>
<evidence type="ECO:0000256" key="6">
    <source>
        <dbReference type="ARBA" id="ARBA00022989"/>
    </source>
</evidence>
<evidence type="ECO:0000313" key="10">
    <source>
        <dbReference type="EMBL" id="UXG18694.1"/>
    </source>
</evidence>
<dbReference type="InterPro" id="IPR038430">
    <property type="entry name" value="NDAH_ubi_oxred_su3_sf"/>
</dbReference>
<gene>
    <name evidence="10" type="primary">nad3</name>
</gene>
<name>A0A977LJX0_9NEOP</name>
<evidence type="ECO:0000256" key="7">
    <source>
        <dbReference type="ARBA" id="ARBA00023136"/>
    </source>
</evidence>
<protein>
    <recommendedName>
        <fullName evidence="3 9">NADH-ubiquinone oxidoreductase chain 3</fullName>
        <ecNumber evidence="9">7.1.1.2</ecNumber>
    </recommendedName>
</protein>
<evidence type="ECO:0000256" key="3">
    <source>
        <dbReference type="ARBA" id="ARBA00021007"/>
    </source>
</evidence>
<evidence type="ECO:0000256" key="9">
    <source>
        <dbReference type="RuleBase" id="RU003640"/>
    </source>
</evidence>
<dbReference type="EC" id="7.1.1.2" evidence="9"/>
<dbReference type="PANTHER" id="PTHR11058:SF9">
    <property type="entry name" value="NADH-UBIQUINONE OXIDOREDUCTASE CHAIN 3"/>
    <property type="match status" value="1"/>
</dbReference>
<sequence>MKFMIYGIISMLIMLLVMLIMNLSKFNQKQDKLNPFECGFNPNSKSRIPFSLHFFLIMCLFLIFDSEITLILPMLMSMNLNMTNSWMMTLIITITILFISIIYEWNKKFLNWLM</sequence>
<dbReference type="Pfam" id="PF00507">
    <property type="entry name" value="Oxidored_q4"/>
    <property type="match status" value="1"/>
</dbReference>
<evidence type="ECO:0000256" key="2">
    <source>
        <dbReference type="ARBA" id="ARBA00008472"/>
    </source>
</evidence>
<keyword evidence="9" id="KW-0520">NAD</keyword>
<feature type="transmembrane region" description="Helical" evidence="9">
    <location>
        <begin position="86"/>
        <end position="105"/>
    </location>
</feature>
<keyword evidence="7 9" id="KW-0472">Membrane</keyword>
<dbReference type="AlphaFoldDB" id="A0A977LJX0"/>
<organism evidence="10">
    <name type="scientific">Xenos yangi</name>
    <dbReference type="NCBI Taxonomy" id="2980483"/>
    <lineage>
        <taxon>Eukaryota</taxon>
        <taxon>Metazoa</taxon>
        <taxon>Ecdysozoa</taxon>
        <taxon>Arthropoda</taxon>
        <taxon>Hexapoda</taxon>
        <taxon>Insecta</taxon>
        <taxon>Pterygota</taxon>
        <taxon>Neoptera</taxon>
        <taxon>Endopterygota</taxon>
        <taxon>Strepsiptera</taxon>
        <taxon>Stylopidia</taxon>
        <taxon>Xenidae</taxon>
        <taxon>Xenos</taxon>
    </lineage>
</organism>
<comment type="similarity">
    <text evidence="2 9">Belongs to the complex I subunit 3 family.</text>
</comment>
<feature type="transmembrane region" description="Helical" evidence="9">
    <location>
        <begin position="6"/>
        <end position="23"/>
    </location>
</feature>